<dbReference type="RefSeq" id="WP_210117179.1">
    <property type="nucleotide sequence ID" value="NZ_CP054257.1"/>
</dbReference>
<dbReference type="AlphaFoldDB" id="A0A975F107"/>
<reference evidence="5" key="1">
    <citation type="submission" date="2020-05" db="EMBL/GenBank/DDBJ databases">
        <authorList>
            <person name="Zeng H."/>
            <person name="Chan Y.K."/>
            <person name="Watt R.M."/>
        </authorList>
    </citation>
    <scope>NUCLEOTIDE SEQUENCE</scope>
    <source>
        <strain evidence="5">ATCC 700773</strain>
    </source>
</reference>
<dbReference type="Gene3D" id="1.20.120.530">
    <property type="entry name" value="GntR ligand-binding domain-like"/>
    <property type="match status" value="1"/>
</dbReference>
<feature type="domain" description="HTH gntR-type" evidence="4">
    <location>
        <begin position="14"/>
        <end position="82"/>
    </location>
</feature>
<reference evidence="5" key="2">
    <citation type="journal article" date="2021" name="Microbiol. Resour. Announc.">
        <title>Complete Genome Sequences of Three Human Oral Treponema parvum Isolates.</title>
        <authorList>
            <person name="Zeng H."/>
            <person name="Watt R.M."/>
        </authorList>
    </citation>
    <scope>NUCLEOTIDE SEQUENCE</scope>
    <source>
        <strain evidence="5">ATCC 700773</strain>
    </source>
</reference>
<dbReference type="EMBL" id="CP054257">
    <property type="protein sequence ID" value="QTQ12467.1"/>
    <property type="molecule type" value="Genomic_DNA"/>
</dbReference>
<evidence type="ECO:0000259" key="4">
    <source>
        <dbReference type="PROSITE" id="PS50949"/>
    </source>
</evidence>
<keyword evidence="3" id="KW-0804">Transcription</keyword>
<sequence length="241" mass="27383">MARKTSTLKKIASKKIADQVFDQLLDQIKAGVWEAGDKLPSENEMASAFNVSRISVREAVKRFAAMGIVETRQGEGSFLKQISLENCTKNILLPLFTMDPPSLLEIIEFRSINEPGAIALAAERITDEELAELERLVSDMKRSDVDIRKFIDDDLKFHLTISKASHNSFIIQMNDLMFEMLRKGMETTVSRLGRKDGIHYHTEILSALKKRNKNKAVELMREHIGVTAERLKEMLLDLHGR</sequence>
<evidence type="ECO:0000313" key="6">
    <source>
        <dbReference type="Proteomes" id="UP000671995"/>
    </source>
</evidence>
<gene>
    <name evidence="5" type="ORF">HRI96_09830</name>
</gene>
<dbReference type="SMART" id="SM00895">
    <property type="entry name" value="FCD"/>
    <property type="match status" value="1"/>
</dbReference>
<evidence type="ECO:0000256" key="2">
    <source>
        <dbReference type="ARBA" id="ARBA00023125"/>
    </source>
</evidence>
<dbReference type="GO" id="GO:0003677">
    <property type="term" value="F:DNA binding"/>
    <property type="evidence" value="ECO:0007669"/>
    <property type="project" value="UniProtKB-KW"/>
</dbReference>
<dbReference type="GO" id="GO:0003700">
    <property type="term" value="F:DNA-binding transcription factor activity"/>
    <property type="evidence" value="ECO:0007669"/>
    <property type="project" value="InterPro"/>
</dbReference>
<dbReference type="InterPro" id="IPR036390">
    <property type="entry name" value="WH_DNA-bd_sf"/>
</dbReference>
<organism evidence="5 6">
    <name type="scientific">Treponema parvum</name>
    <dbReference type="NCBI Taxonomy" id="138851"/>
    <lineage>
        <taxon>Bacteria</taxon>
        <taxon>Pseudomonadati</taxon>
        <taxon>Spirochaetota</taxon>
        <taxon>Spirochaetia</taxon>
        <taxon>Spirochaetales</taxon>
        <taxon>Treponemataceae</taxon>
        <taxon>Treponema</taxon>
    </lineage>
</organism>
<evidence type="ECO:0000256" key="1">
    <source>
        <dbReference type="ARBA" id="ARBA00023015"/>
    </source>
</evidence>
<dbReference type="InterPro" id="IPR011711">
    <property type="entry name" value="GntR_C"/>
</dbReference>
<dbReference type="PROSITE" id="PS50949">
    <property type="entry name" value="HTH_GNTR"/>
    <property type="match status" value="1"/>
</dbReference>
<protein>
    <submittedName>
        <fullName evidence="5">FadR family transcriptional regulator</fullName>
    </submittedName>
</protein>
<dbReference type="PANTHER" id="PTHR43537">
    <property type="entry name" value="TRANSCRIPTIONAL REGULATOR, GNTR FAMILY"/>
    <property type="match status" value="1"/>
</dbReference>
<dbReference type="PANTHER" id="PTHR43537:SF5">
    <property type="entry name" value="UXU OPERON TRANSCRIPTIONAL REGULATOR"/>
    <property type="match status" value="1"/>
</dbReference>
<dbReference type="Proteomes" id="UP000671995">
    <property type="component" value="Chromosome"/>
</dbReference>
<keyword evidence="1" id="KW-0805">Transcription regulation</keyword>
<name>A0A975F107_9SPIR</name>
<dbReference type="SUPFAM" id="SSF48008">
    <property type="entry name" value="GntR ligand-binding domain-like"/>
    <property type="match status" value="1"/>
</dbReference>
<evidence type="ECO:0000256" key="3">
    <source>
        <dbReference type="ARBA" id="ARBA00023163"/>
    </source>
</evidence>
<dbReference type="PRINTS" id="PR00035">
    <property type="entry name" value="HTHGNTR"/>
</dbReference>
<dbReference type="Pfam" id="PF07729">
    <property type="entry name" value="FCD"/>
    <property type="match status" value="1"/>
</dbReference>
<accession>A0A975F107</accession>
<dbReference type="Gene3D" id="1.10.10.10">
    <property type="entry name" value="Winged helix-like DNA-binding domain superfamily/Winged helix DNA-binding domain"/>
    <property type="match status" value="1"/>
</dbReference>
<proteinExistence type="predicted"/>
<dbReference type="SUPFAM" id="SSF46785">
    <property type="entry name" value="Winged helix' DNA-binding domain"/>
    <property type="match status" value="1"/>
</dbReference>
<keyword evidence="2" id="KW-0238">DNA-binding</keyword>
<evidence type="ECO:0000313" key="5">
    <source>
        <dbReference type="EMBL" id="QTQ12467.1"/>
    </source>
</evidence>
<dbReference type="Pfam" id="PF00392">
    <property type="entry name" value="GntR"/>
    <property type="match status" value="1"/>
</dbReference>
<dbReference type="InterPro" id="IPR000524">
    <property type="entry name" value="Tscrpt_reg_HTH_GntR"/>
</dbReference>
<dbReference type="InterPro" id="IPR008920">
    <property type="entry name" value="TF_FadR/GntR_C"/>
</dbReference>
<dbReference type="InterPro" id="IPR036388">
    <property type="entry name" value="WH-like_DNA-bd_sf"/>
</dbReference>
<dbReference type="SMART" id="SM00345">
    <property type="entry name" value="HTH_GNTR"/>
    <property type="match status" value="1"/>
</dbReference>
<dbReference type="CDD" id="cd07377">
    <property type="entry name" value="WHTH_GntR"/>
    <property type="match status" value="1"/>
</dbReference>